<dbReference type="EMBL" id="CM007386">
    <property type="protein sequence ID" value="ONK67012.1"/>
    <property type="molecule type" value="Genomic_DNA"/>
</dbReference>
<evidence type="ECO:0000256" key="3">
    <source>
        <dbReference type="ARBA" id="ARBA00012483"/>
    </source>
</evidence>
<dbReference type="AlphaFoldDB" id="A0A5P1ELY2"/>
<dbReference type="UniPathway" id="UPA00143"/>
<dbReference type="Pfam" id="PF04564">
    <property type="entry name" value="U-box"/>
    <property type="match status" value="1"/>
</dbReference>
<dbReference type="CDD" id="cd16655">
    <property type="entry name" value="RING-Ubox_WDSUB1-like"/>
    <property type="match status" value="1"/>
</dbReference>
<dbReference type="Gramene" id="ONK67012">
    <property type="protein sequence ID" value="ONK67012"/>
    <property type="gene ID" value="A4U43_C06F14590"/>
</dbReference>
<evidence type="ECO:0000259" key="6">
    <source>
        <dbReference type="PROSITE" id="PS51698"/>
    </source>
</evidence>
<feature type="domain" description="U-box" evidence="6">
    <location>
        <begin position="80"/>
        <end position="133"/>
    </location>
</feature>
<dbReference type="GO" id="GO:0016567">
    <property type="term" value="P:protein ubiquitination"/>
    <property type="evidence" value="ECO:0007669"/>
    <property type="project" value="UniProtKB-UniPathway"/>
</dbReference>
<keyword evidence="8" id="KW-1185">Reference proteome</keyword>
<sequence>MRRLRGRIRGQSVCIRHDTAANTHRRPRKFPLVRIRLFPQFQLRLRCRDRPDLDSEVLPELEELCKVAIVCFKLRQCNVYAPSHYLCPILQEIMENPHIAADGYTYEYRAIKAWLGKHKISPVTKLILWLTTS</sequence>
<dbReference type="PROSITE" id="PS51698">
    <property type="entry name" value="U_BOX"/>
    <property type="match status" value="1"/>
</dbReference>
<proteinExistence type="predicted"/>
<dbReference type="SUPFAM" id="SSF57850">
    <property type="entry name" value="RING/U-box"/>
    <property type="match status" value="1"/>
</dbReference>
<dbReference type="InterPro" id="IPR003613">
    <property type="entry name" value="Ubox_domain"/>
</dbReference>
<protein>
    <recommendedName>
        <fullName evidence="3">RING-type E3 ubiquitin transferase</fullName>
        <ecNumber evidence="3">2.3.2.27</ecNumber>
    </recommendedName>
</protein>
<dbReference type="PANTHER" id="PTHR45647:SF65">
    <property type="entry name" value="U-BOX DOMAIN-CONTAINING PROTEIN KINASE FAMILY PROTEIN"/>
    <property type="match status" value="1"/>
</dbReference>
<organism evidence="7 8">
    <name type="scientific">Asparagus officinalis</name>
    <name type="common">Garden asparagus</name>
    <dbReference type="NCBI Taxonomy" id="4686"/>
    <lineage>
        <taxon>Eukaryota</taxon>
        <taxon>Viridiplantae</taxon>
        <taxon>Streptophyta</taxon>
        <taxon>Embryophyta</taxon>
        <taxon>Tracheophyta</taxon>
        <taxon>Spermatophyta</taxon>
        <taxon>Magnoliopsida</taxon>
        <taxon>Liliopsida</taxon>
        <taxon>Asparagales</taxon>
        <taxon>Asparagaceae</taxon>
        <taxon>Asparagoideae</taxon>
        <taxon>Asparagus</taxon>
    </lineage>
</organism>
<dbReference type="Gene3D" id="3.30.40.10">
    <property type="entry name" value="Zinc/RING finger domain, C3HC4 (zinc finger)"/>
    <property type="match status" value="1"/>
</dbReference>
<reference evidence="8" key="1">
    <citation type="journal article" date="2017" name="Nat. Commun.">
        <title>The asparagus genome sheds light on the origin and evolution of a young Y chromosome.</title>
        <authorList>
            <person name="Harkess A."/>
            <person name="Zhou J."/>
            <person name="Xu C."/>
            <person name="Bowers J.E."/>
            <person name="Van der Hulst R."/>
            <person name="Ayyampalayam S."/>
            <person name="Mercati F."/>
            <person name="Riccardi P."/>
            <person name="McKain M.R."/>
            <person name="Kakrana A."/>
            <person name="Tang H."/>
            <person name="Ray J."/>
            <person name="Groenendijk J."/>
            <person name="Arikit S."/>
            <person name="Mathioni S.M."/>
            <person name="Nakano M."/>
            <person name="Shan H."/>
            <person name="Telgmann-Rauber A."/>
            <person name="Kanno A."/>
            <person name="Yue Z."/>
            <person name="Chen H."/>
            <person name="Li W."/>
            <person name="Chen Y."/>
            <person name="Xu X."/>
            <person name="Zhang Y."/>
            <person name="Luo S."/>
            <person name="Chen H."/>
            <person name="Gao J."/>
            <person name="Mao Z."/>
            <person name="Pires J.C."/>
            <person name="Luo M."/>
            <person name="Kudrna D."/>
            <person name="Wing R.A."/>
            <person name="Meyers B.C."/>
            <person name="Yi K."/>
            <person name="Kong H."/>
            <person name="Lavrijsen P."/>
            <person name="Sunseri F."/>
            <person name="Falavigna A."/>
            <person name="Ye Y."/>
            <person name="Leebens-Mack J.H."/>
            <person name="Chen G."/>
        </authorList>
    </citation>
    <scope>NUCLEOTIDE SEQUENCE [LARGE SCALE GENOMIC DNA]</scope>
    <source>
        <strain evidence="8">cv. DH0086</strain>
    </source>
</reference>
<evidence type="ECO:0000256" key="2">
    <source>
        <dbReference type="ARBA" id="ARBA00004906"/>
    </source>
</evidence>
<evidence type="ECO:0000313" key="7">
    <source>
        <dbReference type="EMBL" id="ONK67012.1"/>
    </source>
</evidence>
<name>A0A5P1ELY2_ASPOF</name>
<dbReference type="GO" id="GO:0061630">
    <property type="term" value="F:ubiquitin protein ligase activity"/>
    <property type="evidence" value="ECO:0007669"/>
    <property type="project" value="UniProtKB-EC"/>
</dbReference>
<dbReference type="InterPro" id="IPR051348">
    <property type="entry name" value="U-box_ubiquitin_ligases"/>
</dbReference>
<evidence type="ECO:0000256" key="1">
    <source>
        <dbReference type="ARBA" id="ARBA00000900"/>
    </source>
</evidence>
<gene>
    <name evidence="7" type="ORF">A4U43_C06F14590</name>
</gene>
<evidence type="ECO:0000256" key="5">
    <source>
        <dbReference type="ARBA" id="ARBA00022786"/>
    </source>
</evidence>
<accession>A0A5P1ELY2</accession>
<keyword evidence="4" id="KW-0808">Transferase</keyword>
<dbReference type="SMART" id="SM00504">
    <property type="entry name" value="Ubox"/>
    <property type="match status" value="1"/>
</dbReference>
<evidence type="ECO:0000313" key="8">
    <source>
        <dbReference type="Proteomes" id="UP000243459"/>
    </source>
</evidence>
<dbReference type="InterPro" id="IPR013083">
    <property type="entry name" value="Znf_RING/FYVE/PHD"/>
</dbReference>
<comment type="catalytic activity">
    <reaction evidence="1">
        <text>S-ubiquitinyl-[E2 ubiquitin-conjugating enzyme]-L-cysteine + [acceptor protein]-L-lysine = [E2 ubiquitin-conjugating enzyme]-L-cysteine + N(6)-ubiquitinyl-[acceptor protein]-L-lysine.</text>
        <dbReference type="EC" id="2.3.2.27"/>
    </reaction>
</comment>
<evidence type="ECO:0000256" key="4">
    <source>
        <dbReference type="ARBA" id="ARBA00022679"/>
    </source>
</evidence>
<dbReference type="PANTHER" id="PTHR45647">
    <property type="entry name" value="OS02G0152300 PROTEIN"/>
    <property type="match status" value="1"/>
</dbReference>
<comment type="pathway">
    <text evidence="2">Protein modification; protein ubiquitination.</text>
</comment>
<dbReference type="EC" id="2.3.2.27" evidence="3"/>
<dbReference type="Proteomes" id="UP000243459">
    <property type="component" value="Chromosome 6"/>
</dbReference>
<keyword evidence="5" id="KW-0833">Ubl conjugation pathway</keyword>